<dbReference type="AlphaFoldDB" id="A0A5C1YNQ1"/>
<dbReference type="KEGG" id="acek:FLP30_02820"/>
<dbReference type="RefSeq" id="WP_149278499.1">
    <property type="nucleotide sequence ID" value="NZ_CP043506.1"/>
</dbReference>
<evidence type="ECO:0000313" key="2">
    <source>
        <dbReference type="Proteomes" id="UP000324536"/>
    </source>
</evidence>
<dbReference type="OrthoDB" id="282364at2"/>
<organism evidence="1 2">
    <name type="scientific">Acetobacter vaccinii</name>
    <dbReference type="NCBI Taxonomy" id="2592655"/>
    <lineage>
        <taxon>Bacteria</taxon>
        <taxon>Pseudomonadati</taxon>
        <taxon>Pseudomonadota</taxon>
        <taxon>Alphaproteobacteria</taxon>
        <taxon>Acetobacterales</taxon>
        <taxon>Acetobacteraceae</taxon>
        <taxon>Acetobacter</taxon>
    </lineage>
</organism>
<dbReference type="PROSITE" id="PS51257">
    <property type="entry name" value="PROKAR_LIPOPROTEIN"/>
    <property type="match status" value="1"/>
</dbReference>
<evidence type="ECO:0000313" key="1">
    <source>
        <dbReference type="EMBL" id="QEO16819.1"/>
    </source>
</evidence>
<protein>
    <submittedName>
        <fullName evidence="1">Uncharacterized protein</fullName>
    </submittedName>
</protein>
<keyword evidence="2" id="KW-1185">Reference proteome</keyword>
<dbReference type="EMBL" id="CP043506">
    <property type="protein sequence ID" value="QEO16819.1"/>
    <property type="molecule type" value="Genomic_DNA"/>
</dbReference>
<gene>
    <name evidence="1" type="ORF">FLP30_02820</name>
</gene>
<proteinExistence type="predicted"/>
<reference evidence="1 2" key="1">
    <citation type="submission" date="2019-09" db="EMBL/GenBank/DDBJ databases">
        <title>Genome sequencing of strain KACC 21233.</title>
        <authorList>
            <person name="Heo J."/>
            <person name="Kim S.-J."/>
            <person name="Kim J.-S."/>
            <person name="Hong S.-B."/>
            <person name="Kwon S.-W."/>
        </authorList>
    </citation>
    <scope>NUCLEOTIDE SEQUENCE [LARGE SCALE GENOMIC DNA]</scope>
    <source>
        <strain evidence="1 2">KACC 21233</strain>
    </source>
</reference>
<dbReference type="Proteomes" id="UP000324536">
    <property type="component" value="Chromosome"/>
</dbReference>
<accession>A0A5C1YNQ1</accession>
<name>A0A5C1YNQ1_9PROT</name>
<sequence length="369" mass="40937">MKNILKNILKNICLCSLLVSLSGCYSIGNYKLGKDQDEYSKTLMDTNKRQTLLNIVRLRYADTLGFLDTTQLISGYQLQRSAFLGVASDTFPIRPNGGIAAQLQESPTFTFQPISGDSYAQSFLHPLSPANLLPLAMGGLPIDVLMQISVQSINMMSNNRSFSKNAGDIDDNVDIHSEDFFEVVHNLRLLQAAGLLGIQLQQVPEVSGKSPAVHRVFLSILSTSDPRLADVVAKTRRALNFTKTDKTMEVVYGVGKPRPGEIRLLTRSMLSVFGQFAYQIHVPNKEVASGSTIRYAGPPGHEDDNNLMKVYVGQQKPDDCFVSVFYDNYYYWIAKGDFPSKVSFTITQMLFELSRTTKNPSAIVTIPVN</sequence>